<dbReference type="NCBIfam" id="TIGR00756">
    <property type="entry name" value="PPR"/>
    <property type="match status" value="3"/>
</dbReference>
<feature type="repeat" description="PPR" evidence="2">
    <location>
        <begin position="669"/>
        <end position="699"/>
    </location>
</feature>
<feature type="repeat" description="PPR" evidence="2">
    <location>
        <begin position="457"/>
        <end position="491"/>
    </location>
</feature>
<gene>
    <name evidence="3" type="ORF">FSB_LOCUS56479</name>
</gene>
<accession>A0A2N9IT19</accession>
<feature type="repeat" description="PPR" evidence="2">
    <location>
        <begin position="599"/>
        <end position="633"/>
    </location>
</feature>
<reference evidence="3" key="1">
    <citation type="submission" date="2018-02" db="EMBL/GenBank/DDBJ databases">
        <authorList>
            <person name="Cohen D.B."/>
            <person name="Kent A.D."/>
        </authorList>
    </citation>
    <scope>NUCLEOTIDE SEQUENCE</scope>
</reference>
<evidence type="ECO:0000256" key="2">
    <source>
        <dbReference type="PROSITE-ProRule" id="PRU00708"/>
    </source>
</evidence>
<name>A0A2N9IT19_FAGSY</name>
<dbReference type="PROSITE" id="PS51375">
    <property type="entry name" value="PPR"/>
    <property type="match status" value="7"/>
</dbReference>
<dbReference type="InterPro" id="IPR002885">
    <property type="entry name" value="PPR_rpt"/>
</dbReference>
<dbReference type="AlphaFoldDB" id="A0A2N9IT19"/>
<dbReference type="EMBL" id="OIVN01006237">
    <property type="protein sequence ID" value="SPD28597.1"/>
    <property type="molecule type" value="Genomic_DNA"/>
</dbReference>
<evidence type="ECO:0008006" key="4">
    <source>
        <dbReference type="Google" id="ProtNLM"/>
    </source>
</evidence>
<dbReference type="Pfam" id="PF01535">
    <property type="entry name" value="PPR"/>
    <property type="match status" value="3"/>
</dbReference>
<dbReference type="Gene3D" id="1.25.40.10">
    <property type="entry name" value="Tetratricopeptide repeat domain"/>
    <property type="match status" value="3"/>
</dbReference>
<dbReference type="InterPro" id="IPR011990">
    <property type="entry name" value="TPR-like_helical_dom_sf"/>
</dbReference>
<protein>
    <recommendedName>
        <fullName evidence="4">Pentacotripeptide-repeat region of PRORP domain-containing protein</fullName>
    </recommendedName>
</protein>
<dbReference type="Pfam" id="PF13041">
    <property type="entry name" value="PPR_2"/>
    <property type="match status" value="1"/>
</dbReference>
<dbReference type="GO" id="GO:0008380">
    <property type="term" value="P:RNA splicing"/>
    <property type="evidence" value="ECO:0007669"/>
    <property type="project" value="InterPro"/>
</dbReference>
<feature type="repeat" description="PPR" evidence="2">
    <location>
        <begin position="705"/>
        <end position="739"/>
    </location>
</feature>
<feature type="repeat" description="PPR" evidence="2">
    <location>
        <begin position="492"/>
        <end position="526"/>
    </location>
</feature>
<evidence type="ECO:0000256" key="1">
    <source>
        <dbReference type="ARBA" id="ARBA00022737"/>
    </source>
</evidence>
<organism evidence="3">
    <name type="scientific">Fagus sylvatica</name>
    <name type="common">Beechnut</name>
    <dbReference type="NCBI Taxonomy" id="28930"/>
    <lineage>
        <taxon>Eukaryota</taxon>
        <taxon>Viridiplantae</taxon>
        <taxon>Streptophyta</taxon>
        <taxon>Embryophyta</taxon>
        <taxon>Tracheophyta</taxon>
        <taxon>Spermatophyta</taxon>
        <taxon>Magnoliopsida</taxon>
        <taxon>eudicotyledons</taxon>
        <taxon>Gunneridae</taxon>
        <taxon>Pentapetalae</taxon>
        <taxon>rosids</taxon>
        <taxon>fabids</taxon>
        <taxon>Fagales</taxon>
        <taxon>Fagaceae</taxon>
        <taxon>Fagus</taxon>
    </lineage>
</organism>
<proteinExistence type="predicted"/>
<feature type="repeat" description="PPR" evidence="2">
    <location>
        <begin position="564"/>
        <end position="598"/>
    </location>
</feature>
<feature type="repeat" description="PPR" evidence="2">
    <location>
        <begin position="634"/>
        <end position="668"/>
    </location>
</feature>
<dbReference type="PANTHER" id="PTHR47003">
    <property type="entry name" value="OS01G0970900 PROTEIN"/>
    <property type="match status" value="1"/>
</dbReference>
<evidence type="ECO:0000313" key="3">
    <source>
        <dbReference type="EMBL" id="SPD28597.1"/>
    </source>
</evidence>
<sequence length="822" mass="92960">MEYGEIKNMVLEERERERDGLVGLRERKRGREIRWVWAAMGDGEENFADKLDLIQASVLPEHVLRLPRSNPPPLSSFSRGGYDRRDCVICGGLRGGLRGGSGFHVGFAADLGLAWVSRGLRDGSGFRGGGGFRGGVGWGGGWVGWVSGGGGFRGAGVGVGWWRVGFGVGRGGCGVVAGWVLVGCGGWQRWVWVVGRAMNRARPILSSLRLANSFLSTRVHATRPLATQVTQFLSKNQSFSNSHFLNTHQKLFFSSKPNSVIQLVLANDWSDELERELEESCPRLTHETVIYVLKKLDKDPEKASSFFNWVCEKTGFRPSSLVYSLMLRIFVNKVSMKQFWITLRKMKEQGFYVDEETYLTILGQLKKAKMASDVVALNHFHNRMLLENAMDNVVKKVVVIVLDSEWSDGVENELGELKIVLSDNFVIRVLKELRNYPLKALKFFHWVGRCDNGYEHNTVTYNAVARVLGRDDSIELFWSVVEEMKSAGHEMDIDTYIKISRQFQKNKMMEEAVKLYEFMMDGPFKPSDQDCSLLLRSISAGDNPDLDLVFRVAKKYESMGHALSKAAYDGIHRSLTSAGRFDEAENIMKVMRNTGYQPDNITYSQVVFGLCKARRVEDACKVLDEMEAQGCLPDIKTWTILIQGYCAANELDNALMCLAKMTEKNCFIDSDLLDVLINGFLNRGRIDGAYKLLEEMVNKERLRPWQATYKNLIEKLLGVRKLEEALKLLHLMKKQNYPPFPEPFVQYISKFGTVEDAAEFLKALSVKEYPSSSAYLHIFQSFFQVGRESEAKDLLFKCPHHIRKHSEICKLFGSAQNDNATS</sequence>
<keyword evidence="1" id="KW-0677">Repeat</keyword>
<dbReference type="PANTHER" id="PTHR47003:SF2">
    <property type="entry name" value="OS01G0970900 PROTEIN"/>
    <property type="match status" value="1"/>
</dbReference>
<dbReference type="InterPro" id="IPR044578">
    <property type="entry name" value="BIR6-like"/>
</dbReference>